<keyword evidence="1 2" id="KW-0143">Chaperone</keyword>
<dbReference type="PATRIC" id="fig|698759.3.peg.1069"/>
<keyword evidence="4" id="KW-1185">Reference proteome</keyword>
<dbReference type="GO" id="GO:0016151">
    <property type="term" value="F:nickel cation binding"/>
    <property type="evidence" value="ECO:0007669"/>
    <property type="project" value="UniProtKB-UniRule"/>
</dbReference>
<gene>
    <name evidence="2 3" type="primary">ureD</name>
    <name evidence="3" type="ORF">STRIP9103_01140</name>
</gene>
<comment type="subcellular location">
    <subcellularLocation>
        <location evidence="2">Cytoplasm</location>
    </subcellularLocation>
</comment>
<dbReference type="AlphaFoldDB" id="L1L6H1"/>
<dbReference type="GO" id="GO:0005737">
    <property type="term" value="C:cytoplasm"/>
    <property type="evidence" value="ECO:0007669"/>
    <property type="project" value="UniProtKB-SubCell"/>
</dbReference>
<evidence type="ECO:0000313" key="4">
    <source>
        <dbReference type="Proteomes" id="UP000010411"/>
    </source>
</evidence>
<comment type="caution">
    <text evidence="3">The sequence shown here is derived from an EMBL/GenBank/DDBJ whole genome shotgun (WGS) entry which is preliminary data.</text>
</comment>
<dbReference type="Pfam" id="PF01774">
    <property type="entry name" value="UreD"/>
    <property type="match status" value="1"/>
</dbReference>
<evidence type="ECO:0000313" key="3">
    <source>
        <dbReference type="EMBL" id="EKX68379.1"/>
    </source>
</evidence>
<keyword evidence="2" id="KW-0996">Nickel insertion</keyword>
<accession>L1L6H1</accession>
<name>L1L6H1_9ACTN</name>
<dbReference type="HAMAP" id="MF_01384">
    <property type="entry name" value="UreD"/>
    <property type="match status" value="1"/>
</dbReference>
<evidence type="ECO:0000256" key="2">
    <source>
        <dbReference type="HAMAP-Rule" id="MF_01384"/>
    </source>
</evidence>
<sequence length="256" mass="26422">MGGMTTAGVKATARIAARADGRGGTALPVLESEGPLALRRTRGSGDEARVMLVGAMSGPLGGDRFAVEAEVGEGARLRLGSAAATIALPGQSKGEARYDVRIEVAAGGELHWLPEQLISAQGSDLCVSTSVELAAGARLVFREEQVLGRVGEEPGRLSSRLTLRLDGRPLLDQEVACGPGAPGGWDGPAVLGGYRALGQLVVVRPEFTERVPEPRVWGESAALTPLAGPAVLVSALAPDALRLRRVLDKALAELDG</sequence>
<reference evidence="3 4" key="1">
    <citation type="submission" date="2012-11" db="EMBL/GenBank/DDBJ databases">
        <authorList>
            <person name="Huguet-Tapia J.C."/>
            <person name="Durkin A.S."/>
            <person name="Pettis G.S."/>
            <person name="Badger J.H."/>
        </authorList>
    </citation>
    <scope>NUCLEOTIDE SEQUENCE [LARGE SCALE GENOMIC DNA]</scope>
    <source>
        <strain evidence="3 4">91-03</strain>
    </source>
</reference>
<organism evidence="3 4">
    <name type="scientific">Streptomyces ipomoeae 91-03</name>
    <dbReference type="NCBI Taxonomy" id="698759"/>
    <lineage>
        <taxon>Bacteria</taxon>
        <taxon>Bacillati</taxon>
        <taxon>Actinomycetota</taxon>
        <taxon>Actinomycetes</taxon>
        <taxon>Kitasatosporales</taxon>
        <taxon>Streptomycetaceae</taxon>
        <taxon>Streptomyces</taxon>
    </lineage>
</organism>
<proteinExistence type="inferred from homology"/>
<dbReference type="InterPro" id="IPR002669">
    <property type="entry name" value="UreD"/>
</dbReference>
<comment type="similarity">
    <text evidence="2">Belongs to the UreD family.</text>
</comment>
<evidence type="ECO:0000256" key="1">
    <source>
        <dbReference type="ARBA" id="ARBA00023186"/>
    </source>
</evidence>
<dbReference type="EMBL" id="AEJC01000083">
    <property type="protein sequence ID" value="EKX68379.1"/>
    <property type="molecule type" value="Genomic_DNA"/>
</dbReference>
<dbReference type="Proteomes" id="UP000010411">
    <property type="component" value="Unassembled WGS sequence"/>
</dbReference>
<protein>
    <recommendedName>
        <fullName evidence="2">Urease accessory protein UreD</fullName>
    </recommendedName>
</protein>
<keyword evidence="2" id="KW-0963">Cytoplasm</keyword>
<comment type="subunit">
    <text evidence="2">UreD, UreF and UreG form a complex that acts as a GTP-hydrolysis-dependent molecular chaperone, activating the urease apoprotein by helping to assemble the nickel containing metallocenter of UreC. The UreE protein probably delivers the nickel.</text>
</comment>
<comment type="function">
    <text evidence="2">Required for maturation of urease via the functional incorporation of the urease nickel metallocenter.</text>
</comment>